<proteinExistence type="predicted"/>
<organism evidence="3 4">
    <name type="scientific">Streptomyces coryli</name>
    <dbReference type="NCBI Taxonomy" id="1128680"/>
    <lineage>
        <taxon>Bacteria</taxon>
        <taxon>Bacillati</taxon>
        <taxon>Actinomycetota</taxon>
        <taxon>Actinomycetes</taxon>
        <taxon>Kitasatosporales</taxon>
        <taxon>Streptomycetaceae</taxon>
        <taxon>Streptomyces</taxon>
    </lineage>
</organism>
<evidence type="ECO:0000259" key="2">
    <source>
        <dbReference type="Pfam" id="PF20611"/>
    </source>
</evidence>
<sequence length="134" mass="13170">MRGAVSRRRHGLRLAGVACVALVAGLLSGSGSAAGEQSARVTAEYECAVPGGGSQAVEVDLAQGYPESGVAGKAIQPGELTVRVVLPAGGVTKLLPEGAATVGGTAALTAVVTQGSERAEAGWSGLSAEEDEAR</sequence>
<name>A0A6G4UFA3_9ACTN</name>
<dbReference type="Pfam" id="PF20611">
    <property type="entry name" value="DUF6801"/>
    <property type="match status" value="1"/>
</dbReference>
<protein>
    <recommendedName>
        <fullName evidence="2">DUF6801 domain-containing protein</fullName>
    </recommendedName>
</protein>
<gene>
    <name evidence="3" type="ORF">G5C51_42270</name>
</gene>
<evidence type="ECO:0000256" key="1">
    <source>
        <dbReference type="SAM" id="SignalP"/>
    </source>
</evidence>
<accession>A0A6G4UFA3</accession>
<evidence type="ECO:0000313" key="4">
    <source>
        <dbReference type="Proteomes" id="UP000481583"/>
    </source>
</evidence>
<reference evidence="3 4" key="1">
    <citation type="submission" date="2020-02" db="EMBL/GenBank/DDBJ databases">
        <title>Whole-genome analyses of novel actinobacteria.</title>
        <authorList>
            <person name="Sahin N."/>
        </authorList>
    </citation>
    <scope>NUCLEOTIDE SEQUENCE [LARGE SCALE GENOMIC DNA]</scope>
    <source>
        <strain evidence="3 4">A7024</strain>
    </source>
</reference>
<dbReference type="EMBL" id="JAAKZV010000576">
    <property type="protein sequence ID" value="NGN70489.1"/>
    <property type="molecule type" value="Genomic_DNA"/>
</dbReference>
<feature type="domain" description="DUF6801" evidence="2">
    <location>
        <begin position="44"/>
        <end position="130"/>
    </location>
</feature>
<feature type="signal peptide" evidence="1">
    <location>
        <begin position="1"/>
        <end position="33"/>
    </location>
</feature>
<evidence type="ECO:0000313" key="3">
    <source>
        <dbReference type="EMBL" id="NGN70489.1"/>
    </source>
</evidence>
<dbReference type="InterPro" id="IPR046542">
    <property type="entry name" value="DUF6801"/>
</dbReference>
<comment type="caution">
    <text evidence="3">The sequence shown here is derived from an EMBL/GenBank/DDBJ whole genome shotgun (WGS) entry which is preliminary data.</text>
</comment>
<keyword evidence="4" id="KW-1185">Reference proteome</keyword>
<dbReference type="Proteomes" id="UP000481583">
    <property type="component" value="Unassembled WGS sequence"/>
</dbReference>
<keyword evidence="1" id="KW-0732">Signal</keyword>
<dbReference type="RefSeq" id="WP_165246257.1">
    <property type="nucleotide sequence ID" value="NZ_JAAKZV010000576.1"/>
</dbReference>
<dbReference type="AlphaFoldDB" id="A0A6G4UFA3"/>
<feature type="chain" id="PRO_5026004134" description="DUF6801 domain-containing protein" evidence="1">
    <location>
        <begin position="34"/>
        <end position="134"/>
    </location>
</feature>